<keyword evidence="5 12" id="KW-0436">Ligase</keyword>
<evidence type="ECO:0000256" key="5">
    <source>
        <dbReference type="ARBA" id="ARBA00022598"/>
    </source>
</evidence>
<dbReference type="InterPro" id="IPR014729">
    <property type="entry name" value="Rossmann-like_a/b/a_fold"/>
</dbReference>
<dbReference type="CDD" id="cd00672">
    <property type="entry name" value="CysRS_core"/>
    <property type="match status" value="1"/>
</dbReference>
<feature type="binding site" evidence="12">
    <location>
        <position position="230"/>
    </location>
    <ligand>
        <name>Zn(2+)</name>
        <dbReference type="ChEBI" id="CHEBI:29105"/>
    </ligand>
</feature>
<dbReference type="EMBL" id="FOIR01000002">
    <property type="protein sequence ID" value="SEW32492.1"/>
    <property type="molecule type" value="Genomic_DNA"/>
</dbReference>
<organism evidence="14 15">
    <name type="scientific">Roseivirga pacifica</name>
    <dbReference type="NCBI Taxonomy" id="1267423"/>
    <lineage>
        <taxon>Bacteria</taxon>
        <taxon>Pseudomonadati</taxon>
        <taxon>Bacteroidota</taxon>
        <taxon>Cytophagia</taxon>
        <taxon>Cytophagales</taxon>
        <taxon>Roseivirgaceae</taxon>
        <taxon>Roseivirga</taxon>
    </lineage>
</organism>
<evidence type="ECO:0000256" key="10">
    <source>
        <dbReference type="ARBA" id="ARBA00022917"/>
    </source>
</evidence>
<dbReference type="RefSeq" id="WP_090259257.1">
    <property type="nucleotide sequence ID" value="NZ_FOIR01000002.1"/>
</dbReference>
<evidence type="ECO:0000313" key="14">
    <source>
        <dbReference type="EMBL" id="SEW32492.1"/>
    </source>
</evidence>
<comment type="cofactor">
    <cofactor evidence="12">
        <name>Zn(2+)</name>
        <dbReference type="ChEBI" id="CHEBI:29105"/>
    </cofactor>
    <text evidence="12">Binds 1 zinc ion per subunit.</text>
</comment>
<evidence type="ECO:0000256" key="4">
    <source>
        <dbReference type="ARBA" id="ARBA00022490"/>
    </source>
</evidence>
<dbReference type="GO" id="GO:0005524">
    <property type="term" value="F:ATP binding"/>
    <property type="evidence" value="ECO:0007669"/>
    <property type="project" value="UniProtKB-UniRule"/>
</dbReference>
<dbReference type="GO" id="GO:0008270">
    <property type="term" value="F:zinc ion binding"/>
    <property type="evidence" value="ECO:0007669"/>
    <property type="project" value="UniProtKB-UniRule"/>
</dbReference>
<dbReference type="InterPro" id="IPR032678">
    <property type="entry name" value="tRNA-synt_1_cat_dom"/>
</dbReference>
<feature type="domain" description="Cysteinyl-tRNA synthetase class Ia DALR" evidence="13">
    <location>
        <begin position="380"/>
        <end position="453"/>
    </location>
</feature>
<dbReference type="HAMAP" id="MF_00041">
    <property type="entry name" value="Cys_tRNA_synth"/>
    <property type="match status" value="1"/>
</dbReference>
<dbReference type="GO" id="GO:0005829">
    <property type="term" value="C:cytosol"/>
    <property type="evidence" value="ECO:0007669"/>
    <property type="project" value="TreeGrafter"/>
</dbReference>
<evidence type="ECO:0000256" key="8">
    <source>
        <dbReference type="ARBA" id="ARBA00022833"/>
    </source>
</evidence>
<dbReference type="OrthoDB" id="9815130at2"/>
<comment type="subcellular location">
    <subcellularLocation>
        <location evidence="1 12">Cytoplasm</location>
    </subcellularLocation>
</comment>
<dbReference type="InterPro" id="IPR009080">
    <property type="entry name" value="tRNAsynth_Ia_anticodon-bd"/>
</dbReference>
<dbReference type="GeneID" id="99987554"/>
<feature type="binding site" evidence="12">
    <location>
        <position position="35"/>
    </location>
    <ligand>
        <name>Zn(2+)</name>
        <dbReference type="ChEBI" id="CHEBI:29105"/>
    </ligand>
</feature>
<keyword evidence="9 12" id="KW-0067">ATP-binding</keyword>
<keyword evidence="7 12" id="KW-0547">Nucleotide-binding</keyword>
<dbReference type="InterPro" id="IPR024909">
    <property type="entry name" value="Cys-tRNA/MSH_ligase"/>
</dbReference>
<evidence type="ECO:0000256" key="11">
    <source>
        <dbReference type="ARBA" id="ARBA00023146"/>
    </source>
</evidence>
<evidence type="ECO:0000256" key="9">
    <source>
        <dbReference type="ARBA" id="ARBA00022840"/>
    </source>
</evidence>
<evidence type="ECO:0000256" key="7">
    <source>
        <dbReference type="ARBA" id="ARBA00022741"/>
    </source>
</evidence>
<dbReference type="NCBIfam" id="TIGR00435">
    <property type="entry name" value="cysS"/>
    <property type="match status" value="1"/>
</dbReference>
<accession>A0A1I0QXG7</accession>
<comment type="subunit">
    <text evidence="3 12">Monomer.</text>
</comment>
<dbReference type="Pfam" id="PF09190">
    <property type="entry name" value="DALR_2"/>
    <property type="match status" value="1"/>
</dbReference>
<dbReference type="InterPro" id="IPR015273">
    <property type="entry name" value="Cys-tRNA-synt_Ia_DALR"/>
</dbReference>
<dbReference type="PRINTS" id="PR00983">
    <property type="entry name" value="TRNASYNTHCYS"/>
</dbReference>
<dbReference type="AlphaFoldDB" id="A0A1I0QXG7"/>
<evidence type="ECO:0000256" key="3">
    <source>
        <dbReference type="ARBA" id="ARBA00011245"/>
    </source>
</evidence>
<dbReference type="GO" id="GO:0004817">
    <property type="term" value="F:cysteine-tRNA ligase activity"/>
    <property type="evidence" value="ECO:0007669"/>
    <property type="project" value="UniProtKB-UniRule"/>
</dbReference>
<dbReference type="EC" id="6.1.1.16" evidence="12"/>
<dbReference type="Proteomes" id="UP000199437">
    <property type="component" value="Unassembled WGS sequence"/>
</dbReference>
<feature type="binding site" evidence="12">
    <location>
        <position position="259"/>
    </location>
    <ligand>
        <name>Zn(2+)</name>
        <dbReference type="ChEBI" id="CHEBI:29105"/>
    </ligand>
</feature>
<name>A0A1I0QXG7_9BACT</name>
<evidence type="ECO:0000259" key="13">
    <source>
        <dbReference type="SMART" id="SM00840"/>
    </source>
</evidence>
<feature type="binding site" evidence="12">
    <location>
        <position position="255"/>
    </location>
    <ligand>
        <name>Zn(2+)</name>
        <dbReference type="ChEBI" id="CHEBI:29105"/>
    </ligand>
</feature>
<dbReference type="STRING" id="1267423.SAMN05216290_2869"/>
<dbReference type="InterPro" id="IPR015803">
    <property type="entry name" value="Cys-tRNA-ligase"/>
</dbReference>
<comment type="similarity">
    <text evidence="2 12">Belongs to the class-I aminoacyl-tRNA synthetase family.</text>
</comment>
<feature type="short sequence motif" description="'HIGH' region" evidence="12">
    <location>
        <begin position="37"/>
        <end position="47"/>
    </location>
</feature>
<dbReference type="PANTHER" id="PTHR10890">
    <property type="entry name" value="CYSTEINYL-TRNA SYNTHETASE"/>
    <property type="match status" value="1"/>
</dbReference>
<evidence type="ECO:0000256" key="6">
    <source>
        <dbReference type="ARBA" id="ARBA00022723"/>
    </source>
</evidence>
<dbReference type="PANTHER" id="PTHR10890:SF3">
    <property type="entry name" value="CYSTEINE--TRNA LIGASE, CYTOPLASMIC"/>
    <property type="match status" value="1"/>
</dbReference>
<dbReference type="Gene3D" id="1.20.120.1910">
    <property type="entry name" value="Cysteine-tRNA ligase, C-terminal anti-codon recognition domain"/>
    <property type="match status" value="1"/>
</dbReference>
<evidence type="ECO:0000313" key="15">
    <source>
        <dbReference type="Proteomes" id="UP000199437"/>
    </source>
</evidence>
<keyword evidence="15" id="KW-1185">Reference proteome</keyword>
<evidence type="ECO:0000256" key="2">
    <source>
        <dbReference type="ARBA" id="ARBA00005594"/>
    </source>
</evidence>
<keyword evidence="10 12" id="KW-0648">Protein biosynthesis</keyword>
<proteinExistence type="inferred from homology"/>
<keyword evidence="8 12" id="KW-0862">Zinc</keyword>
<dbReference type="Pfam" id="PF01406">
    <property type="entry name" value="tRNA-synt_1e"/>
    <property type="match status" value="1"/>
</dbReference>
<dbReference type="GO" id="GO:0006423">
    <property type="term" value="P:cysteinyl-tRNA aminoacylation"/>
    <property type="evidence" value="ECO:0007669"/>
    <property type="project" value="UniProtKB-UniRule"/>
</dbReference>
<dbReference type="SMART" id="SM00840">
    <property type="entry name" value="DALR_2"/>
    <property type="match status" value="1"/>
</dbReference>
<sequence>MSLYEQYPISLYNNLTKEKVKFEPLTPGRVGMYVCGPTVYSDVHLGNVRTFMSFDVVFRYLAYLGYKVRYVRNITDVGHLVGDADEGEDKIAKKARLEALEPMEVVQKYTNGFHDVMRLFNILEPSIEPTATGHIVEQIEFIKQIIDNGYAYEANGNVYFDVKKYNEDHPYGELSGRNTEEMLSNTRELSGQDEKRNGLDFALWKKADAGHLMRWPSPWGIGFPGWHLECSVMSTKYLGEKFDIHGGGMDLKFPHHEAEIAQNKGCCGKGGANYWIHGNMLTVNGRKMAKSEGNGFTPEQLLTGDHKLLERGYSSMTVRFFMLMSHYASTLDFSNEALQAAEKGYKRLMASINLIDKLPEAGTGKIDEAKTAELKASIEKAFADLSDDFNTAKAIASLFEISTSINTFYQNPNQLAVIDKATFDYVIQHFKGIIFDILGLQNETSGGQNAELLDGVMKVVIEMRKQAKFAKNYGLSDQIRDDMKAIGIQIKDEKGGEMSYSID</sequence>
<protein>
    <recommendedName>
        <fullName evidence="12">Cysteine--tRNA ligase</fullName>
        <ecNumber evidence="12">6.1.1.16</ecNumber>
    </recommendedName>
    <alternativeName>
        <fullName evidence="12">Cysteinyl-tRNA synthetase</fullName>
        <shortName evidence="12">CysRS</shortName>
    </alternativeName>
</protein>
<comment type="catalytic activity">
    <reaction evidence="12">
        <text>tRNA(Cys) + L-cysteine + ATP = L-cysteinyl-tRNA(Cys) + AMP + diphosphate</text>
        <dbReference type="Rhea" id="RHEA:17773"/>
        <dbReference type="Rhea" id="RHEA-COMP:9661"/>
        <dbReference type="Rhea" id="RHEA-COMP:9679"/>
        <dbReference type="ChEBI" id="CHEBI:30616"/>
        <dbReference type="ChEBI" id="CHEBI:33019"/>
        <dbReference type="ChEBI" id="CHEBI:35235"/>
        <dbReference type="ChEBI" id="CHEBI:78442"/>
        <dbReference type="ChEBI" id="CHEBI:78517"/>
        <dbReference type="ChEBI" id="CHEBI:456215"/>
        <dbReference type="EC" id="6.1.1.16"/>
    </reaction>
</comment>
<evidence type="ECO:0000256" key="12">
    <source>
        <dbReference type="HAMAP-Rule" id="MF_00041"/>
    </source>
</evidence>
<dbReference type="SUPFAM" id="SSF47323">
    <property type="entry name" value="Anticodon-binding domain of a subclass of class I aminoacyl-tRNA synthetases"/>
    <property type="match status" value="1"/>
</dbReference>
<evidence type="ECO:0000256" key="1">
    <source>
        <dbReference type="ARBA" id="ARBA00004496"/>
    </source>
</evidence>
<dbReference type="Gene3D" id="3.40.50.620">
    <property type="entry name" value="HUPs"/>
    <property type="match status" value="1"/>
</dbReference>
<feature type="binding site" evidence="12">
    <location>
        <position position="290"/>
    </location>
    <ligand>
        <name>ATP</name>
        <dbReference type="ChEBI" id="CHEBI:30616"/>
    </ligand>
</feature>
<gene>
    <name evidence="12" type="primary">cysS</name>
    <name evidence="14" type="ORF">SAMN05216290_2869</name>
</gene>
<feature type="short sequence motif" description="'KMSKS' region" evidence="12">
    <location>
        <begin position="287"/>
        <end position="291"/>
    </location>
</feature>
<reference evidence="15" key="1">
    <citation type="submission" date="2016-10" db="EMBL/GenBank/DDBJ databases">
        <authorList>
            <person name="Varghese N."/>
            <person name="Submissions S."/>
        </authorList>
    </citation>
    <scope>NUCLEOTIDE SEQUENCE [LARGE SCALE GENOMIC DNA]</scope>
    <source>
        <strain evidence="15">CGMCC 1.12402</strain>
    </source>
</reference>
<dbReference type="SUPFAM" id="SSF52374">
    <property type="entry name" value="Nucleotidylyl transferase"/>
    <property type="match status" value="1"/>
</dbReference>
<keyword evidence="11 12" id="KW-0030">Aminoacyl-tRNA synthetase</keyword>
<keyword evidence="4 12" id="KW-0963">Cytoplasm</keyword>
<keyword evidence="6 12" id="KW-0479">Metal-binding</keyword>